<name>A0ACB8RF78_9AGAM</name>
<reference evidence="1" key="1">
    <citation type="submission" date="2021-02" db="EMBL/GenBank/DDBJ databases">
        <authorList>
            <consortium name="DOE Joint Genome Institute"/>
            <person name="Ahrendt S."/>
            <person name="Looney B.P."/>
            <person name="Miyauchi S."/>
            <person name="Morin E."/>
            <person name="Drula E."/>
            <person name="Courty P.E."/>
            <person name="Chicoki N."/>
            <person name="Fauchery L."/>
            <person name="Kohler A."/>
            <person name="Kuo A."/>
            <person name="Labutti K."/>
            <person name="Pangilinan J."/>
            <person name="Lipzen A."/>
            <person name="Riley R."/>
            <person name="Andreopoulos W."/>
            <person name="He G."/>
            <person name="Johnson J."/>
            <person name="Barry K.W."/>
            <person name="Grigoriev I.V."/>
            <person name="Nagy L."/>
            <person name="Hibbett D."/>
            <person name="Henrissat B."/>
            <person name="Matheny P.B."/>
            <person name="Labbe J."/>
            <person name="Martin F."/>
        </authorList>
    </citation>
    <scope>NUCLEOTIDE SEQUENCE</scope>
    <source>
        <strain evidence="1">FP105234-sp</strain>
    </source>
</reference>
<feature type="non-terminal residue" evidence="1">
    <location>
        <position position="1"/>
    </location>
</feature>
<sequence>SNFLLDLSPELRQRGTHPSFHASLLRIHHANDDRRFPGRQISQLPAFTDSPHEWAVDQILSHSGAGKTALFEIRWSTGDTSWAPYTDVAHLERMAAYLELQNVDHISKL</sequence>
<proteinExistence type="predicted"/>
<feature type="non-terminal residue" evidence="1">
    <location>
        <position position="109"/>
    </location>
</feature>
<dbReference type="Proteomes" id="UP000814033">
    <property type="component" value="Unassembled WGS sequence"/>
</dbReference>
<protein>
    <submittedName>
        <fullName evidence="1">Uncharacterized protein</fullName>
    </submittedName>
</protein>
<evidence type="ECO:0000313" key="2">
    <source>
        <dbReference type="Proteomes" id="UP000814033"/>
    </source>
</evidence>
<gene>
    <name evidence="1" type="ORF">FA95DRAFT_1449733</name>
</gene>
<reference evidence="1" key="2">
    <citation type="journal article" date="2022" name="New Phytol.">
        <title>Evolutionary transition to the ectomycorrhizal habit in the genomes of a hyperdiverse lineage of mushroom-forming fungi.</title>
        <authorList>
            <person name="Looney B."/>
            <person name="Miyauchi S."/>
            <person name="Morin E."/>
            <person name="Drula E."/>
            <person name="Courty P.E."/>
            <person name="Kohler A."/>
            <person name="Kuo A."/>
            <person name="LaButti K."/>
            <person name="Pangilinan J."/>
            <person name="Lipzen A."/>
            <person name="Riley R."/>
            <person name="Andreopoulos W."/>
            <person name="He G."/>
            <person name="Johnson J."/>
            <person name="Nolan M."/>
            <person name="Tritt A."/>
            <person name="Barry K.W."/>
            <person name="Grigoriev I.V."/>
            <person name="Nagy L.G."/>
            <person name="Hibbett D."/>
            <person name="Henrissat B."/>
            <person name="Matheny P.B."/>
            <person name="Labbe J."/>
            <person name="Martin F.M."/>
        </authorList>
    </citation>
    <scope>NUCLEOTIDE SEQUENCE</scope>
    <source>
        <strain evidence="1">FP105234-sp</strain>
    </source>
</reference>
<organism evidence="1 2">
    <name type="scientific">Auriscalpium vulgare</name>
    <dbReference type="NCBI Taxonomy" id="40419"/>
    <lineage>
        <taxon>Eukaryota</taxon>
        <taxon>Fungi</taxon>
        <taxon>Dikarya</taxon>
        <taxon>Basidiomycota</taxon>
        <taxon>Agaricomycotina</taxon>
        <taxon>Agaricomycetes</taxon>
        <taxon>Russulales</taxon>
        <taxon>Auriscalpiaceae</taxon>
        <taxon>Auriscalpium</taxon>
    </lineage>
</organism>
<accession>A0ACB8RF78</accession>
<comment type="caution">
    <text evidence="1">The sequence shown here is derived from an EMBL/GenBank/DDBJ whole genome shotgun (WGS) entry which is preliminary data.</text>
</comment>
<keyword evidence="2" id="KW-1185">Reference proteome</keyword>
<dbReference type="EMBL" id="MU276061">
    <property type="protein sequence ID" value="KAI0042539.1"/>
    <property type="molecule type" value="Genomic_DNA"/>
</dbReference>
<evidence type="ECO:0000313" key="1">
    <source>
        <dbReference type="EMBL" id="KAI0042539.1"/>
    </source>
</evidence>